<dbReference type="PANTHER" id="PTHR30520:SF8">
    <property type="entry name" value="NITRITE TRANSPORTER NIRC"/>
    <property type="match status" value="1"/>
</dbReference>
<feature type="transmembrane region" description="Helical" evidence="6">
    <location>
        <begin position="110"/>
        <end position="137"/>
    </location>
</feature>
<feature type="transmembrane region" description="Helical" evidence="6">
    <location>
        <begin position="231"/>
        <end position="253"/>
    </location>
</feature>
<sequence>MEESGPLEALLNKSSSKKASMGQSLPRYFVYCAMAGAYVGMGVALMFSVSAPLYAAHSPYTTLVMGLVFGIALLLIVFAGAELFTGNNLTFALGAMGGRITWGDAGRNWLWCWLGNFAGALLFAWLLYLSGVFSAAGPDHQLFVLAAKKMHLPFGQLFVRGILCNWLVCLAVWCLSAVKSETAKIVLCAWCLLAFVSSGFEHSVANMTTLTLSLLLEHPDTVTVAGLVHNLVPVTLGNIVGGAGFVGGAYWYASRSPAKRGREASTPASREGYPLK</sequence>
<evidence type="ECO:0000256" key="6">
    <source>
        <dbReference type="SAM" id="Phobius"/>
    </source>
</evidence>
<dbReference type="EMBL" id="JACJVR010000090">
    <property type="protein sequence ID" value="MBB6694333.1"/>
    <property type="molecule type" value="Genomic_DNA"/>
</dbReference>
<evidence type="ECO:0000256" key="3">
    <source>
        <dbReference type="ARBA" id="ARBA00022989"/>
    </source>
</evidence>
<keyword evidence="2 6" id="KW-0812">Transmembrane</keyword>
<organism evidence="7 8">
    <name type="scientific">Cohnella xylanilytica</name>
    <dbReference type="NCBI Taxonomy" id="557555"/>
    <lineage>
        <taxon>Bacteria</taxon>
        <taxon>Bacillati</taxon>
        <taxon>Bacillota</taxon>
        <taxon>Bacilli</taxon>
        <taxon>Bacillales</taxon>
        <taxon>Paenibacillaceae</taxon>
        <taxon>Cohnella</taxon>
    </lineage>
</organism>
<accession>A0A841U7U6</accession>
<keyword evidence="3 6" id="KW-1133">Transmembrane helix</keyword>
<evidence type="ECO:0000256" key="2">
    <source>
        <dbReference type="ARBA" id="ARBA00022692"/>
    </source>
</evidence>
<dbReference type="InterPro" id="IPR024002">
    <property type="entry name" value="For/NO2_transpt_CS"/>
</dbReference>
<name>A0A841U7U6_9BACL</name>
<dbReference type="Pfam" id="PF01226">
    <property type="entry name" value="Form_Nir_trans"/>
    <property type="match status" value="1"/>
</dbReference>
<evidence type="ECO:0000256" key="1">
    <source>
        <dbReference type="ARBA" id="ARBA00004141"/>
    </source>
</evidence>
<dbReference type="GO" id="GO:0005886">
    <property type="term" value="C:plasma membrane"/>
    <property type="evidence" value="ECO:0007669"/>
    <property type="project" value="TreeGrafter"/>
</dbReference>
<evidence type="ECO:0000313" key="8">
    <source>
        <dbReference type="Proteomes" id="UP000553776"/>
    </source>
</evidence>
<dbReference type="Proteomes" id="UP000553776">
    <property type="component" value="Unassembled WGS sequence"/>
</dbReference>
<gene>
    <name evidence="7" type="ORF">H7B90_23335</name>
</gene>
<dbReference type="PROSITE" id="PS01006">
    <property type="entry name" value="FORMATE_NITRITE_TP_2"/>
    <property type="match status" value="1"/>
</dbReference>
<protein>
    <submittedName>
        <fullName evidence="7">Formate/nitrite transporter family protein</fullName>
    </submittedName>
</protein>
<dbReference type="Gene3D" id="1.20.1080.10">
    <property type="entry name" value="Glycerol uptake facilitator protein"/>
    <property type="match status" value="1"/>
</dbReference>
<comment type="caution">
    <text evidence="7">The sequence shown here is derived from an EMBL/GenBank/DDBJ whole genome shotgun (WGS) entry which is preliminary data.</text>
</comment>
<dbReference type="InterPro" id="IPR000292">
    <property type="entry name" value="For/NO2_transpt"/>
</dbReference>
<dbReference type="GO" id="GO:0015499">
    <property type="term" value="F:formate transmembrane transporter activity"/>
    <property type="evidence" value="ECO:0007669"/>
    <property type="project" value="TreeGrafter"/>
</dbReference>
<reference evidence="7 8" key="1">
    <citation type="submission" date="2020-08" db="EMBL/GenBank/DDBJ databases">
        <title>Cohnella phylogeny.</title>
        <authorList>
            <person name="Dunlap C."/>
        </authorList>
    </citation>
    <scope>NUCLEOTIDE SEQUENCE [LARGE SCALE GENOMIC DNA]</scope>
    <source>
        <strain evidence="7 8">DSM 25239</strain>
    </source>
</reference>
<feature type="transmembrane region" description="Helical" evidence="6">
    <location>
        <begin position="157"/>
        <end position="178"/>
    </location>
</feature>
<evidence type="ECO:0000256" key="5">
    <source>
        <dbReference type="ARBA" id="ARBA00049660"/>
    </source>
</evidence>
<dbReference type="NCBIfam" id="TIGR00790">
    <property type="entry name" value="fnt"/>
    <property type="match status" value="1"/>
</dbReference>
<keyword evidence="8" id="KW-1185">Reference proteome</keyword>
<comment type="subcellular location">
    <subcellularLocation>
        <location evidence="1">Membrane</location>
        <topology evidence="1">Multi-pass membrane protein</topology>
    </subcellularLocation>
</comment>
<evidence type="ECO:0000313" key="7">
    <source>
        <dbReference type="EMBL" id="MBB6694333.1"/>
    </source>
</evidence>
<feature type="transmembrane region" description="Helical" evidence="6">
    <location>
        <begin position="28"/>
        <end position="51"/>
    </location>
</feature>
<proteinExistence type="inferred from homology"/>
<feature type="transmembrane region" description="Helical" evidence="6">
    <location>
        <begin position="63"/>
        <end position="89"/>
    </location>
</feature>
<feature type="transmembrane region" description="Helical" evidence="6">
    <location>
        <begin position="185"/>
        <end position="205"/>
    </location>
</feature>
<comment type="similarity">
    <text evidence="5">Belongs to the FNT transporter (TC 1.A.16) family.</text>
</comment>
<dbReference type="InterPro" id="IPR023271">
    <property type="entry name" value="Aquaporin-like"/>
</dbReference>
<keyword evidence="4 6" id="KW-0472">Membrane</keyword>
<dbReference type="PANTHER" id="PTHR30520">
    <property type="entry name" value="FORMATE TRANSPORTER-RELATED"/>
    <property type="match status" value="1"/>
</dbReference>
<dbReference type="AlphaFoldDB" id="A0A841U7U6"/>
<evidence type="ECO:0000256" key="4">
    <source>
        <dbReference type="ARBA" id="ARBA00023136"/>
    </source>
</evidence>